<gene>
    <name evidence="3" type="ORF">DICPUDRAFT_158316</name>
</gene>
<keyword evidence="4" id="KW-1185">Reference proteome</keyword>
<reference evidence="4" key="1">
    <citation type="journal article" date="2011" name="Genome Biol.">
        <title>Comparative genomics of the social amoebae Dictyostelium discoideum and Dictyostelium purpureum.</title>
        <authorList>
            <consortium name="US DOE Joint Genome Institute (JGI-PGF)"/>
            <person name="Sucgang R."/>
            <person name="Kuo A."/>
            <person name="Tian X."/>
            <person name="Salerno W."/>
            <person name="Parikh A."/>
            <person name="Feasley C.L."/>
            <person name="Dalin E."/>
            <person name="Tu H."/>
            <person name="Huang E."/>
            <person name="Barry K."/>
            <person name="Lindquist E."/>
            <person name="Shapiro H."/>
            <person name="Bruce D."/>
            <person name="Schmutz J."/>
            <person name="Salamov A."/>
            <person name="Fey P."/>
            <person name="Gaudet P."/>
            <person name="Anjard C."/>
            <person name="Babu M.M."/>
            <person name="Basu S."/>
            <person name="Bushmanova Y."/>
            <person name="van der Wel H."/>
            <person name="Katoh-Kurasawa M."/>
            <person name="Dinh C."/>
            <person name="Coutinho P.M."/>
            <person name="Saito T."/>
            <person name="Elias M."/>
            <person name="Schaap P."/>
            <person name="Kay R.R."/>
            <person name="Henrissat B."/>
            <person name="Eichinger L."/>
            <person name="Rivero F."/>
            <person name="Putnam N.H."/>
            <person name="West C.M."/>
            <person name="Loomis W.F."/>
            <person name="Chisholm R.L."/>
            <person name="Shaulsky G."/>
            <person name="Strassmann J.E."/>
            <person name="Queller D.C."/>
            <person name="Kuspa A."/>
            <person name="Grigoriev I.V."/>
        </authorList>
    </citation>
    <scope>NUCLEOTIDE SEQUENCE [LARGE SCALE GENOMIC DNA]</scope>
    <source>
        <strain evidence="4">QSDP1</strain>
    </source>
</reference>
<dbReference type="eggNOG" id="ENOG502RH6T">
    <property type="taxonomic scope" value="Eukaryota"/>
</dbReference>
<dbReference type="EMBL" id="GL871366">
    <property type="protein sequence ID" value="EGC30027.1"/>
    <property type="molecule type" value="Genomic_DNA"/>
</dbReference>
<dbReference type="KEGG" id="dpp:DICPUDRAFT_158316"/>
<dbReference type="Pfam" id="PF15365">
    <property type="entry name" value="PNRC"/>
    <property type="match status" value="1"/>
</dbReference>
<name>F1A1B0_DICPU</name>
<protein>
    <submittedName>
        <fullName evidence="3">Uncharacterized protein</fullName>
    </submittedName>
</protein>
<feature type="region of interest" description="Disordered" evidence="2">
    <location>
        <begin position="171"/>
        <end position="219"/>
    </location>
</feature>
<feature type="compositionally biased region" description="Polar residues" evidence="2">
    <location>
        <begin position="18"/>
        <end position="34"/>
    </location>
</feature>
<dbReference type="RefSeq" id="XP_003293454.1">
    <property type="nucleotide sequence ID" value="XM_003293406.1"/>
</dbReference>
<accession>F1A1B0</accession>
<evidence type="ECO:0000256" key="1">
    <source>
        <dbReference type="SAM" id="Coils"/>
    </source>
</evidence>
<keyword evidence="1" id="KW-0175">Coiled coil</keyword>
<dbReference type="OMA" id="EGYFIMS"/>
<feature type="region of interest" description="Disordered" evidence="2">
    <location>
        <begin position="1"/>
        <end position="36"/>
    </location>
</feature>
<dbReference type="FunCoup" id="F1A1B0">
    <property type="interactions" value="373"/>
</dbReference>
<dbReference type="OrthoDB" id="20318at2759"/>
<evidence type="ECO:0000256" key="2">
    <source>
        <dbReference type="SAM" id="MobiDB-lite"/>
    </source>
</evidence>
<proteinExistence type="predicted"/>
<feature type="compositionally biased region" description="Polar residues" evidence="2">
    <location>
        <begin position="1"/>
        <end position="11"/>
    </location>
</feature>
<dbReference type="InParanoid" id="F1A1B0"/>
<dbReference type="Proteomes" id="UP000001064">
    <property type="component" value="Unassembled WGS sequence"/>
</dbReference>
<dbReference type="AlphaFoldDB" id="F1A1B0"/>
<organism evidence="3 4">
    <name type="scientific">Dictyostelium purpureum</name>
    <name type="common">Slime mold</name>
    <dbReference type="NCBI Taxonomy" id="5786"/>
    <lineage>
        <taxon>Eukaryota</taxon>
        <taxon>Amoebozoa</taxon>
        <taxon>Evosea</taxon>
        <taxon>Eumycetozoa</taxon>
        <taxon>Dictyostelia</taxon>
        <taxon>Dictyosteliales</taxon>
        <taxon>Dictyosteliaceae</taxon>
        <taxon>Dictyostelium</taxon>
    </lineage>
</organism>
<feature type="region of interest" description="Disordered" evidence="2">
    <location>
        <begin position="64"/>
        <end position="91"/>
    </location>
</feature>
<evidence type="ECO:0000313" key="4">
    <source>
        <dbReference type="Proteomes" id="UP000001064"/>
    </source>
</evidence>
<dbReference type="GO" id="GO:0016071">
    <property type="term" value="P:mRNA metabolic process"/>
    <property type="evidence" value="ECO:0007669"/>
    <property type="project" value="UniProtKB-ARBA"/>
</dbReference>
<dbReference type="GeneID" id="10511365"/>
<evidence type="ECO:0000313" key="3">
    <source>
        <dbReference type="EMBL" id="EGC30027.1"/>
    </source>
</evidence>
<dbReference type="VEuPathDB" id="AmoebaDB:DICPUDRAFT_158316"/>
<dbReference type="InterPro" id="IPR028322">
    <property type="entry name" value="PNRC-like_rgn"/>
</dbReference>
<sequence>MNNNNNHTQYVENKRVVVSNQNNKRSPLSSNTPKKPTFQDAVVAKSDVGEFQGGYFIMPSSDEKMKRPVAQSKYSPQRKKLPPVNQLTGDDNIDMKTLKQQQQQQYLQIKNRHQQYHQQLQQQQENFSQHQKQNNDILLTPASIKETTLNNDHHNNNTTPKKQHYQNKIVSPQPKQSYGSSPPRTNSPTKKTVSSPQSNWAGGAFNNSPAPNSLPIPNFDDDFFSNTEIVTPQPQQPINLLEMSSDLRKLLNITPTITVANSSY</sequence>
<feature type="coiled-coil region" evidence="1">
    <location>
        <begin position="99"/>
        <end position="133"/>
    </location>
</feature>
<feature type="compositionally biased region" description="Polar residues" evidence="2">
    <location>
        <begin position="171"/>
        <end position="211"/>
    </location>
</feature>